<dbReference type="Gene3D" id="3.30.1490.20">
    <property type="entry name" value="ATP-grasp fold, A domain"/>
    <property type="match status" value="1"/>
</dbReference>
<dbReference type="PANTHER" id="PTHR18866:SF33">
    <property type="entry name" value="METHYLCROTONOYL-COA CARBOXYLASE SUBUNIT ALPHA, MITOCHONDRIAL-RELATED"/>
    <property type="match status" value="1"/>
</dbReference>
<dbReference type="Pfam" id="PF02785">
    <property type="entry name" value="Biotin_carb_C"/>
    <property type="match status" value="1"/>
</dbReference>
<dbReference type="InterPro" id="IPR005479">
    <property type="entry name" value="CPAse_ATP-bd"/>
</dbReference>
<dbReference type="PROSITE" id="PS00867">
    <property type="entry name" value="CPSASE_2"/>
    <property type="match status" value="1"/>
</dbReference>
<name>A0ABT0PET5_9GAMM</name>
<dbReference type="RefSeq" id="WP_249699003.1">
    <property type="nucleotide sequence ID" value="NZ_JAMFLX010000008.1"/>
</dbReference>
<sequence>MRNSPERKKIEKLLIANRGEIACRIIHTAKKLNIETAVICSDIDSNSLAASLADKVLVVGPAAASESYLNQKAVLEAAKNWGADAIHPGYGFLSENSSFADLVEQSGIVFIGPSASAMVSMASKSEAKRLMEKAGVPLLKGYHGVDQSDEVLRQEAEDIGYPVMLKAAAGGGGKGMRVVENAASFQEVLESARRESLKAFDDQVMLVEKYLPAPRHVEVQIFFDWAGNGVYLFDRDCSVQRRHQKVVEEAPAPGLTEEIQRRMGEAAVAAGQAIGYVGAGTVEFLLNTDGSFYFMEMNTRLQVEHPVTEMITGQDLVEWQIRIAEGAPLPLSQKELEKNGHSLEVRLYAEDPARDFLPATGVISHLTWPQSRPWLRIETGISEGDEVSSWYDPMIAKLVVWGHNRKEACNRLIEVLEQTRISGLETNRDFLIRILAQSEFQNEQLDTGFIERHNSELFAQNKRERACALAAVTLCQSLKPKTQAEDSIWNQSNGWRSNGVRQWYQTWQWDDEHCEVNVIQNGDGWTVTINEQQYSMTDIAVHGSMVTFDGKNFFVSPEDQKVTVTGPRLTQSLSRPDYSTTEDDGHDLTAPMNGRVVAVLVNSGQTVTNGDPLLVLEAMKMEQTIRAPHDGTIDQILHPEGNLVEEGVTLLTFQDELEATA</sequence>
<accession>A0ABT0PET5</accession>
<dbReference type="InterPro" id="IPR013815">
    <property type="entry name" value="ATP_grasp_subdomain_1"/>
</dbReference>
<proteinExistence type="predicted"/>
<comment type="cofactor">
    <cofactor evidence="1">
        <name>biotin</name>
        <dbReference type="ChEBI" id="CHEBI:57586"/>
    </cofactor>
</comment>
<evidence type="ECO:0000256" key="2">
    <source>
        <dbReference type="ARBA" id="ARBA00022598"/>
    </source>
</evidence>
<dbReference type="PROSITE" id="PS50979">
    <property type="entry name" value="BC"/>
    <property type="match status" value="1"/>
</dbReference>
<keyword evidence="3 6" id="KW-0547">Nucleotide-binding</keyword>
<dbReference type="Gene3D" id="2.40.50.100">
    <property type="match status" value="1"/>
</dbReference>
<dbReference type="Gene3D" id="3.30.700.40">
    <property type="match status" value="1"/>
</dbReference>
<keyword evidence="5" id="KW-0092">Biotin</keyword>
<dbReference type="InterPro" id="IPR005482">
    <property type="entry name" value="Biotin_COase_C"/>
</dbReference>
<evidence type="ECO:0000313" key="10">
    <source>
        <dbReference type="EMBL" id="MCL6269897.1"/>
    </source>
</evidence>
<dbReference type="SUPFAM" id="SSF52440">
    <property type="entry name" value="PreATP-grasp domain"/>
    <property type="match status" value="1"/>
</dbReference>
<dbReference type="InterPro" id="IPR011053">
    <property type="entry name" value="Single_hybrid_motif"/>
</dbReference>
<feature type="domain" description="Biotin carboxylation" evidence="9">
    <location>
        <begin position="9"/>
        <end position="455"/>
    </location>
</feature>
<dbReference type="SUPFAM" id="SSF51230">
    <property type="entry name" value="Single hybrid motif"/>
    <property type="match status" value="1"/>
</dbReference>
<dbReference type="Gene3D" id="3.30.470.20">
    <property type="entry name" value="ATP-grasp fold, B domain"/>
    <property type="match status" value="1"/>
</dbReference>
<dbReference type="PROSITE" id="PS50968">
    <property type="entry name" value="BIOTINYL_LIPOYL"/>
    <property type="match status" value="1"/>
</dbReference>
<dbReference type="Pfam" id="PF00289">
    <property type="entry name" value="Biotin_carb_N"/>
    <property type="match status" value="1"/>
</dbReference>
<dbReference type="PANTHER" id="PTHR18866">
    <property type="entry name" value="CARBOXYLASE:PYRUVATE/ACETYL-COA/PROPIONYL-COA CARBOXYLASE"/>
    <property type="match status" value="1"/>
</dbReference>
<keyword evidence="4 6" id="KW-0067">ATP-binding</keyword>
<evidence type="ECO:0000256" key="6">
    <source>
        <dbReference type="PROSITE-ProRule" id="PRU00409"/>
    </source>
</evidence>
<dbReference type="PROSITE" id="PS00188">
    <property type="entry name" value="BIOTIN"/>
    <property type="match status" value="1"/>
</dbReference>
<dbReference type="Pfam" id="PF02786">
    <property type="entry name" value="CPSase_L_D2"/>
    <property type="match status" value="1"/>
</dbReference>
<dbReference type="InterPro" id="IPR011054">
    <property type="entry name" value="Rudment_hybrid_motif"/>
</dbReference>
<dbReference type="CDD" id="cd06850">
    <property type="entry name" value="biotinyl_domain"/>
    <property type="match status" value="1"/>
</dbReference>
<evidence type="ECO:0000259" key="8">
    <source>
        <dbReference type="PROSITE" id="PS50975"/>
    </source>
</evidence>
<comment type="caution">
    <text evidence="10">The sequence shown here is derived from an EMBL/GenBank/DDBJ whole genome shotgun (WGS) entry which is preliminary data.</text>
</comment>
<dbReference type="SUPFAM" id="SSF56059">
    <property type="entry name" value="Glutathione synthetase ATP-binding domain-like"/>
    <property type="match status" value="1"/>
</dbReference>
<dbReference type="InterPro" id="IPR005481">
    <property type="entry name" value="BC-like_N"/>
</dbReference>
<dbReference type="SUPFAM" id="SSF51246">
    <property type="entry name" value="Rudiment single hybrid motif"/>
    <property type="match status" value="1"/>
</dbReference>
<evidence type="ECO:0000256" key="1">
    <source>
        <dbReference type="ARBA" id="ARBA00001953"/>
    </source>
</evidence>
<organism evidence="10 11">
    <name type="scientific">Parendozoicomonas callyspongiae</name>
    <dbReference type="NCBI Taxonomy" id="2942213"/>
    <lineage>
        <taxon>Bacteria</taxon>
        <taxon>Pseudomonadati</taxon>
        <taxon>Pseudomonadota</taxon>
        <taxon>Gammaproteobacteria</taxon>
        <taxon>Oceanospirillales</taxon>
        <taxon>Endozoicomonadaceae</taxon>
        <taxon>Parendozoicomonas</taxon>
    </lineage>
</organism>
<dbReference type="PROSITE" id="PS50975">
    <property type="entry name" value="ATP_GRASP"/>
    <property type="match status" value="1"/>
</dbReference>
<evidence type="ECO:0000259" key="9">
    <source>
        <dbReference type="PROSITE" id="PS50979"/>
    </source>
</evidence>
<dbReference type="InterPro" id="IPR016185">
    <property type="entry name" value="PreATP-grasp_dom_sf"/>
</dbReference>
<feature type="domain" description="ATP-grasp" evidence="8">
    <location>
        <begin position="128"/>
        <end position="325"/>
    </location>
</feature>
<gene>
    <name evidence="10" type="ORF">M3P05_08100</name>
</gene>
<dbReference type="InterPro" id="IPR050856">
    <property type="entry name" value="Biotin_carboxylase_complex"/>
</dbReference>
<evidence type="ECO:0000313" key="11">
    <source>
        <dbReference type="Proteomes" id="UP001203338"/>
    </source>
</evidence>
<dbReference type="PROSITE" id="PS00866">
    <property type="entry name" value="CPSASE_1"/>
    <property type="match status" value="1"/>
</dbReference>
<dbReference type="Pfam" id="PF00364">
    <property type="entry name" value="Biotin_lipoyl"/>
    <property type="match status" value="1"/>
</dbReference>
<protein>
    <submittedName>
        <fullName evidence="10">ATP-grasp domain-containing protein</fullName>
    </submittedName>
</protein>
<evidence type="ECO:0000256" key="3">
    <source>
        <dbReference type="ARBA" id="ARBA00022741"/>
    </source>
</evidence>
<evidence type="ECO:0000256" key="5">
    <source>
        <dbReference type="ARBA" id="ARBA00023267"/>
    </source>
</evidence>
<dbReference type="SMART" id="SM00878">
    <property type="entry name" value="Biotin_carb_C"/>
    <property type="match status" value="1"/>
</dbReference>
<keyword evidence="11" id="KW-1185">Reference proteome</keyword>
<feature type="domain" description="Lipoyl-binding" evidence="7">
    <location>
        <begin position="579"/>
        <end position="654"/>
    </location>
</feature>
<dbReference type="InterPro" id="IPR000089">
    <property type="entry name" value="Biotin_lipoyl"/>
</dbReference>
<evidence type="ECO:0000256" key="4">
    <source>
        <dbReference type="ARBA" id="ARBA00022840"/>
    </source>
</evidence>
<dbReference type="Gene3D" id="3.40.50.20">
    <property type="match status" value="1"/>
</dbReference>
<dbReference type="InterPro" id="IPR001882">
    <property type="entry name" value="Biotin_BS"/>
</dbReference>
<dbReference type="InterPro" id="IPR011761">
    <property type="entry name" value="ATP-grasp"/>
</dbReference>
<evidence type="ECO:0000259" key="7">
    <source>
        <dbReference type="PROSITE" id="PS50968"/>
    </source>
</evidence>
<dbReference type="InterPro" id="IPR011764">
    <property type="entry name" value="Biotin_carboxylation_dom"/>
</dbReference>
<dbReference type="EMBL" id="JAMFLX010000008">
    <property type="protein sequence ID" value="MCL6269897.1"/>
    <property type="molecule type" value="Genomic_DNA"/>
</dbReference>
<reference evidence="10 11" key="1">
    <citation type="submission" date="2022-05" db="EMBL/GenBank/DDBJ databases">
        <authorList>
            <person name="Park J.-S."/>
        </authorList>
    </citation>
    <scope>NUCLEOTIDE SEQUENCE [LARGE SCALE GENOMIC DNA]</scope>
    <source>
        <strain evidence="10 11">2012CJ34-2</strain>
    </source>
</reference>
<keyword evidence="2" id="KW-0436">Ligase</keyword>
<dbReference type="Proteomes" id="UP001203338">
    <property type="component" value="Unassembled WGS sequence"/>
</dbReference>